<keyword evidence="4" id="KW-0547">Nucleotide-binding</keyword>
<feature type="compositionally biased region" description="Basic and acidic residues" evidence="9">
    <location>
        <begin position="364"/>
        <end position="375"/>
    </location>
</feature>
<dbReference type="PANTHER" id="PTHR43289">
    <property type="entry name" value="MITOGEN-ACTIVATED PROTEIN KINASE KINASE KINASE 20-RELATED"/>
    <property type="match status" value="1"/>
</dbReference>
<dbReference type="EC" id="2.7.11.1" evidence="1"/>
<evidence type="ECO:0000313" key="13">
    <source>
        <dbReference type="EMBL" id="KTF04903.1"/>
    </source>
</evidence>
<organism evidence="13 14">
    <name type="scientific">Trueperella bernardiae</name>
    <dbReference type="NCBI Taxonomy" id="59561"/>
    <lineage>
        <taxon>Bacteria</taxon>
        <taxon>Bacillati</taxon>
        <taxon>Actinomycetota</taxon>
        <taxon>Actinomycetes</taxon>
        <taxon>Actinomycetales</taxon>
        <taxon>Actinomycetaceae</taxon>
        <taxon>Trueperella</taxon>
    </lineage>
</organism>
<proteinExistence type="predicted"/>
<evidence type="ECO:0000256" key="4">
    <source>
        <dbReference type="ARBA" id="ARBA00022741"/>
    </source>
</evidence>
<dbReference type="InterPro" id="IPR005543">
    <property type="entry name" value="PASTA_dom"/>
</dbReference>
<dbReference type="GO" id="GO:0005524">
    <property type="term" value="F:ATP binding"/>
    <property type="evidence" value="ECO:0007669"/>
    <property type="project" value="UniProtKB-KW"/>
</dbReference>
<feature type="domain" description="PASTA" evidence="12">
    <location>
        <begin position="476"/>
        <end position="542"/>
    </location>
</feature>
<sequence length="673" mass="71854">MKLDPLLGEVIDDRYVISARIARGGMATVYQASDRRLERKVAIKVIHAHLAEQPDFVRRFISEARAAAGLSSQHVVAVHDQGVATLPTGDRPYLVMELMSGPDLRSELNTYGSLPLGISLELTRQVLEGLAVAHDAGIIHRDIKPENVLLTEPLETTALEPRFQAKLTDFGLARAATDATSTHTNSMLGTVGYVAPEFISDGTTSKTADIYSVGVMLYELIAGQLPFRGETAMNVAFKHVNETMPRLSDQADWMPATVDSLIALFTAKSPSKRPVNARAALDALTDVIASLPQETLIRRIPVFPAESARVPSGGTSVLPADAVAPVASKAPAPGGSRSDASPEREPADDALPASIPPAMSHTAVLERRHDTEVSQDRPRRRRWPVLLLLLIALIGGSAYGLWWYYAEGPGLRVNVPNVINLAQADAEAALTNAGLTYEVTEDYSDDIEAGSVISVDPDVGEPIHPSQPVTMVVSLGIEHVVVPDVAGKTQDEASTILQDGRLTLDVTEAYSETVPAGTVISQSPEPGQSVPHSSLVQLTVSKGREPISVPDLTRDKLDSANARLEELGLTSTVTEEFSDTVEAGVVMTQEPVAGESRYRGDSIALTVSKGPELIEVPNVFGKQEGEATQILEDAGFVVAYDRFLGGYFGTVRAQSPGAGEKVKPGSVITITIV</sequence>
<evidence type="ECO:0000313" key="14">
    <source>
        <dbReference type="Proteomes" id="UP000054404"/>
    </source>
</evidence>
<evidence type="ECO:0000259" key="12">
    <source>
        <dbReference type="PROSITE" id="PS51178"/>
    </source>
</evidence>
<dbReference type="SUPFAM" id="SSF56112">
    <property type="entry name" value="Protein kinase-like (PK-like)"/>
    <property type="match status" value="1"/>
</dbReference>
<keyword evidence="14" id="KW-1185">Reference proteome</keyword>
<comment type="caution">
    <text evidence="13">The sequence shown here is derived from an EMBL/GenBank/DDBJ whole genome shotgun (WGS) entry which is preliminary data.</text>
</comment>
<dbReference type="GO" id="GO:0106310">
    <property type="term" value="F:protein serine kinase activity"/>
    <property type="evidence" value="ECO:0007669"/>
    <property type="project" value="RHEA"/>
</dbReference>
<dbReference type="Gene3D" id="3.30.10.20">
    <property type="match status" value="4"/>
</dbReference>
<dbReference type="PROSITE" id="PS50011">
    <property type="entry name" value="PROTEIN_KINASE_DOM"/>
    <property type="match status" value="1"/>
</dbReference>
<dbReference type="SMART" id="SM00220">
    <property type="entry name" value="S_TKc"/>
    <property type="match status" value="1"/>
</dbReference>
<keyword evidence="10" id="KW-0472">Membrane</keyword>
<evidence type="ECO:0000256" key="6">
    <source>
        <dbReference type="ARBA" id="ARBA00022840"/>
    </source>
</evidence>
<feature type="domain" description="PASTA" evidence="12">
    <location>
        <begin position="610"/>
        <end position="673"/>
    </location>
</feature>
<evidence type="ECO:0000256" key="5">
    <source>
        <dbReference type="ARBA" id="ARBA00022777"/>
    </source>
</evidence>
<gene>
    <name evidence="13" type="primary">spk1</name>
    <name evidence="13" type="ORF">AQZ59_00206</name>
</gene>
<feature type="region of interest" description="Disordered" evidence="9">
    <location>
        <begin position="327"/>
        <end position="375"/>
    </location>
</feature>
<evidence type="ECO:0000256" key="8">
    <source>
        <dbReference type="ARBA" id="ARBA00048679"/>
    </source>
</evidence>
<reference evidence="13 14" key="1">
    <citation type="submission" date="2015-11" db="EMBL/GenBank/DDBJ databases">
        <title>Draft Genome Sequence of the Type Strain Trueperella bernardiae LCDC 89-0504T, Isolated from Blood Culture.</title>
        <authorList>
            <person name="Bernier A.-M."/>
            <person name="Bernard K."/>
        </authorList>
    </citation>
    <scope>NUCLEOTIDE SEQUENCE [LARGE SCALE GENOMIC DNA]</scope>
    <source>
        <strain evidence="13 14">LCDC 89-0504</strain>
    </source>
</reference>
<evidence type="ECO:0000256" key="3">
    <source>
        <dbReference type="ARBA" id="ARBA00022679"/>
    </source>
</evidence>
<evidence type="ECO:0000256" key="10">
    <source>
        <dbReference type="SAM" id="Phobius"/>
    </source>
</evidence>
<keyword evidence="6" id="KW-0067">ATP-binding</keyword>
<dbReference type="GO" id="GO:0004674">
    <property type="term" value="F:protein serine/threonine kinase activity"/>
    <property type="evidence" value="ECO:0007669"/>
    <property type="project" value="UniProtKB-KW"/>
</dbReference>
<dbReference type="OrthoDB" id="9762169at2"/>
<dbReference type="Pfam" id="PF03793">
    <property type="entry name" value="PASTA"/>
    <property type="match status" value="4"/>
</dbReference>
<dbReference type="InterPro" id="IPR008271">
    <property type="entry name" value="Ser/Thr_kinase_AS"/>
</dbReference>
<dbReference type="PROSITE" id="PS51178">
    <property type="entry name" value="PASTA"/>
    <property type="match status" value="4"/>
</dbReference>
<evidence type="ECO:0000256" key="1">
    <source>
        <dbReference type="ARBA" id="ARBA00012513"/>
    </source>
</evidence>
<comment type="catalytic activity">
    <reaction evidence="8">
        <text>L-seryl-[protein] + ATP = O-phospho-L-seryl-[protein] + ADP + H(+)</text>
        <dbReference type="Rhea" id="RHEA:17989"/>
        <dbReference type="Rhea" id="RHEA-COMP:9863"/>
        <dbReference type="Rhea" id="RHEA-COMP:11604"/>
        <dbReference type="ChEBI" id="CHEBI:15378"/>
        <dbReference type="ChEBI" id="CHEBI:29999"/>
        <dbReference type="ChEBI" id="CHEBI:30616"/>
        <dbReference type="ChEBI" id="CHEBI:83421"/>
        <dbReference type="ChEBI" id="CHEBI:456216"/>
        <dbReference type="EC" id="2.7.11.1"/>
    </reaction>
</comment>
<evidence type="ECO:0000256" key="7">
    <source>
        <dbReference type="ARBA" id="ARBA00047899"/>
    </source>
</evidence>
<dbReference type="PROSITE" id="PS00108">
    <property type="entry name" value="PROTEIN_KINASE_ST"/>
    <property type="match status" value="1"/>
</dbReference>
<dbReference type="Gene3D" id="1.10.510.10">
    <property type="entry name" value="Transferase(Phosphotransferase) domain 1"/>
    <property type="match status" value="1"/>
</dbReference>
<dbReference type="PANTHER" id="PTHR43289:SF34">
    <property type="entry name" value="SERINE_THREONINE-PROTEIN KINASE YBDM-RELATED"/>
    <property type="match status" value="1"/>
</dbReference>
<evidence type="ECO:0000256" key="2">
    <source>
        <dbReference type="ARBA" id="ARBA00022527"/>
    </source>
</evidence>
<dbReference type="AlphaFoldDB" id="A0A0W1KMN9"/>
<dbReference type="InterPro" id="IPR011009">
    <property type="entry name" value="Kinase-like_dom_sf"/>
</dbReference>
<dbReference type="EMBL" id="LNIZ01000001">
    <property type="protein sequence ID" value="KTF04903.1"/>
    <property type="molecule type" value="Genomic_DNA"/>
</dbReference>
<dbReference type="Proteomes" id="UP000054404">
    <property type="component" value="Unassembled WGS sequence"/>
</dbReference>
<evidence type="ECO:0000256" key="9">
    <source>
        <dbReference type="SAM" id="MobiDB-lite"/>
    </source>
</evidence>
<dbReference type="FunFam" id="3.30.200.20:FF:000035">
    <property type="entry name" value="Serine/threonine protein kinase Stk1"/>
    <property type="match status" value="1"/>
</dbReference>
<evidence type="ECO:0000259" key="11">
    <source>
        <dbReference type="PROSITE" id="PS50011"/>
    </source>
</evidence>
<dbReference type="Gene3D" id="3.30.200.20">
    <property type="entry name" value="Phosphorylase Kinase, domain 1"/>
    <property type="match status" value="1"/>
</dbReference>
<feature type="transmembrane region" description="Helical" evidence="10">
    <location>
        <begin position="385"/>
        <end position="405"/>
    </location>
</feature>
<feature type="domain" description="PASTA" evidence="12">
    <location>
        <begin position="412"/>
        <end position="475"/>
    </location>
</feature>
<accession>A0A0W1KMN9</accession>
<feature type="domain" description="Protein kinase" evidence="11">
    <location>
        <begin position="15"/>
        <end position="285"/>
    </location>
</feature>
<keyword evidence="2" id="KW-0723">Serine/threonine-protein kinase</keyword>
<dbReference type="RefSeq" id="WP_062612319.1">
    <property type="nucleotide sequence ID" value="NZ_LNIZ01000001.1"/>
</dbReference>
<dbReference type="NCBIfam" id="NF033483">
    <property type="entry name" value="PknB_PASTA_kin"/>
    <property type="match status" value="1"/>
</dbReference>
<dbReference type="STRING" id="59561.AQZ59_00206"/>
<keyword evidence="10" id="KW-0812">Transmembrane</keyword>
<dbReference type="Pfam" id="PF00069">
    <property type="entry name" value="Pkinase"/>
    <property type="match status" value="1"/>
</dbReference>
<keyword evidence="5 13" id="KW-0418">Kinase</keyword>
<dbReference type="PATRIC" id="fig|59561.3.peg.205"/>
<protein>
    <recommendedName>
        <fullName evidence="1">non-specific serine/threonine protein kinase</fullName>
        <ecNumber evidence="1">2.7.11.1</ecNumber>
    </recommendedName>
</protein>
<keyword evidence="10" id="KW-1133">Transmembrane helix</keyword>
<name>A0A0W1KMN9_9ACTO</name>
<dbReference type="CDD" id="cd06577">
    <property type="entry name" value="PASTA_pknB"/>
    <property type="match status" value="4"/>
</dbReference>
<comment type="catalytic activity">
    <reaction evidence="7">
        <text>L-threonyl-[protein] + ATP = O-phospho-L-threonyl-[protein] + ADP + H(+)</text>
        <dbReference type="Rhea" id="RHEA:46608"/>
        <dbReference type="Rhea" id="RHEA-COMP:11060"/>
        <dbReference type="Rhea" id="RHEA-COMP:11605"/>
        <dbReference type="ChEBI" id="CHEBI:15378"/>
        <dbReference type="ChEBI" id="CHEBI:30013"/>
        <dbReference type="ChEBI" id="CHEBI:30616"/>
        <dbReference type="ChEBI" id="CHEBI:61977"/>
        <dbReference type="ChEBI" id="CHEBI:456216"/>
        <dbReference type="EC" id="2.7.11.1"/>
    </reaction>
</comment>
<dbReference type="InterPro" id="IPR000719">
    <property type="entry name" value="Prot_kinase_dom"/>
</dbReference>
<dbReference type="CDD" id="cd14014">
    <property type="entry name" value="STKc_PknB_like"/>
    <property type="match status" value="1"/>
</dbReference>
<feature type="domain" description="PASTA" evidence="12">
    <location>
        <begin position="543"/>
        <end position="609"/>
    </location>
</feature>
<keyword evidence="3 13" id="KW-0808">Transferase</keyword>
<dbReference type="SMART" id="SM00740">
    <property type="entry name" value="PASTA"/>
    <property type="match status" value="4"/>
</dbReference>